<evidence type="ECO:0000256" key="1">
    <source>
        <dbReference type="ARBA" id="ARBA00004141"/>
    </source>
</evidence>
<keyword evidence="2" id="KW-1133">Transmembrane helix</keyword>
<evidence type="ECO:0000256" key="2">
    <source>
        <dbReference type="SAM" id="Phobius"/>
    </source>
</evidence>
<dbReference type="Pfam" id="PF00122">
    <property type="entry name" value="E1-E2_ATPase"/>
    <property type="match status" value="1"/>
</dbReference>
<reference evidence="5" key="1">
    <citation type="journal article" date="2019" name="Int. J. Syst. Evol. Microbiol.">
        <title>The Global Catalogue of Microorganisms (GCM) 10K type strain sequencing project: providing services to taxonomists for standard genome sequencing and annotation.</title>
        <authorList>
            <consortium name="The Broad Institute Genomics Platform"/>
            <consortium name="The Broad Institute Genome Sequencing Center for Infectious Disease"/>
            <person name="Wu L."/>
            <person name="Ma J."/>
        </authorList>
    </citation>
    <scope>NUCLEOTIDE SEQUENCE [LARGE SCALE GENOMIC DNA]</scope>
    <source>
        <strain evidence="5">CCM 8896</strain>
    </source>
</reference>
<comment type="subcellular location">
    <subcellularLocation>
        <location evidence="1">Membrane</location>
        <topology evidence="1">Multi-pass membrane protein</topology>
    </subcellularLocation>
</comment>
<dbReference type="PANTHER" id="PTHR42861">
    <property type="entry name" value="CALCIUM-TRANSPORTING ATPASE"/>
    <property type="match status" value="1"/>
</dbReference>
<dbReference type="Gene3D" id="2.70.150.10">
    <property type="entry name" value="Calcium-transporting ATPase, cytoplasmic transduction domain A"/>
    <property type="match status" value="1"/>
</dbReference>
<dbReference type="Pfam" id="PF00690">
    <property type="entry name" value="Cation_ATPase_N"/>
    <property type="match status" value="1"/>
</dbReference>
<dbReference type="InterPro" id="IPR004014">
    <property type="entry name" value="ATPase_P-typ_cation-transptr_N"/>
</dbReference>
<evidence type="ECO:0000313" key="4">
    <source>
        <dbReference type="EMBL" id="MFD1671170.1"/>
    </source>
</evidence>
<dbReference type="SMART" id="SM00831">
    <property type="entry name" value="Cation_ATPase_N"/>
    <property type="match status" value="1"/>
</dbReference>
<name>A0ABW4J7I0_9LACO</name>
<dbReference type="InterPro" id="IPR023298">
    <property type="entry name" value="ATPase_P-typ_TM_dom_sf"/>
</dbReference>
<keyword evidence="2" id="KW-0812">Transmembrane</keyword>
<dbReference type="Proteomes" id="UP001597267">
    <property type="component" value="Unassembled WGS sequence"/>
</dbReference>
<evidence type="ECO:0000313" key="5">
    <source>
        <dbReference type="Proteomes" id="UP001597267"/>
    </source>
</evidence>
<dbReference type="Gene3D" id="1.20.1110.10">
    <property type="entry name" value="Calcium-transporting ATPase, transmembrane domain"/>
    <property type="match status" value="1"/>
</dbReference>
<keyword evidence="2" id="KW-0472">Membrane</keyword>
<sequence length="282" mass="30886">MFKNMFVISKNEFTTKQALKRQTSHVSGLTISEVHKRMHRFGLNQFTTLEKSAILRSLFNDLKAPATLILLFAVGLCNLLHQNILAAIILSLVVLTFITKATALVRFNQQVVAAQAILAEDFLVIREGLGHRVNAARLVPGDIVFLSAGDDLPANMNLFDDSTLQLDTKTATFGAKVVAGEGFAIVMATGETIIAQPELQLTFVKKVYQVIQNIWMSIRTLSQAKSQTKVATVSSNVNATRVTSEIVTATDAQVQAVIAADLSEREPSQVTQISLKYEQPRS</sequence>
<dbReference type="RefSeq" id="WP_125714170.1">
    <property type="nucleotide sequence ID" value="NZ_JBHTOP010000005.1"/>
</dbReference>
<proteinExistence type="predicted"/>
<gene>
    <name evidence="4" type="ORF">ACFQ5M_03555</name>
</gene>
<dbReference type="SUPFAM" id="SSF81653">
    <property type="entry name" value="Calcium ATPase, transduction domain A"/>
    <property type="match status" value="1"/>
</dbReference>
<organism evidence="4 5">
    <name type="scientific">Agrilactobacillus yilanensis</name>
    <dbReference type="NCBI Taxonomy" id="2485997"/>
    <lineage>
        <taxon>Bacteria</taxon>
        <taxon>Bacillati</taxon>
        <taxon>Bacillota</taxon>
        <taxon>Bacilli</taxon>
        <taxon>Lactobacillales</taxon>
        <taxon>Lactobacillaceae</taxon>
        <taxon>Agrilactobacillus</taxon>
    </lineage>
</organism>
<dbReference type="InterPro" id="IPR008250">
    <property type="entry name" value="ATPase_P-typ_transduc_dom_A_sf"/>
</dbReference>
<evidence type="ECO:0000259" key="3">
    <source>
        <dbReference type="SMART" id="SM00831"/>
    </source>
</evidence>
<dbReference type="InterPro" id="IPR059000">
    <property type="entry name" value="ATPase_P-type_domA"/>
</dbReference>
<accession>A0ABW4J7I0</accession>
<comment type="caution">
    <text evidence="4">The sequence shown here is derived from an EMBL/GenBank/DDBJ whole genome shotgun (WGS) entry which is preliminary data.</text>
</comment>
<feature type="domain" description="Cation-transporting P-type ATPase N-terminal" evidence="3">
    <location>
        <begin position="9"/>
        <end position="82"/>
    </location>
</feature>
<dbReference type="EMBL" id="JBHTOP010000005">
    <property type="protein sequence ID" value="MFD1671170.1"/>
    <property type="molecule type" value="Genomic_DNA"/>
</dbReference>
<protein>
    <submittedName>
        <fullName evidence="4">Cation-transporting P-type ATPase</fullName>
    </submittedName>
</protein>
<dbReference type="SUPFAM" id="SSF81665">
    <property type="entry name" value="Calcium ATPase, transmembrane domain M"/>
    <property type="match status" value="1"/>
</dbReference>
<feature type="transmembrane region" description="Helical" evidence="2">
    <location>
        <begin position="68"/>
        <end position="98"/>
    </location>
</feature>
<keyword evidence="5" id="KW-1185">Reference proteome</keyword>